<sequence length="107" mass="12754">MYDLIIDSVLEITIYTTYVSLFIYLFLAVSYSCFHAFSYQQTQSKSLQQMYITQGPIKNDYRIEFAQQTISWLPKTIRRLERKNEDEDYDYSSSIVAKMKNVCLEEE</sequence>
<dbReference type="Proteomes" id="UP001208656">
    <property type="component" value="Unassembled WGS sequence"/>
</dbReference>
<proteinExistence type="predicted"/>
<dbReference type="RefSeq" id="WP_173662389.1">
    <property type="nucleotide sequence ID" value="NZ_JAOUSE010000011.1"/>
</dbReference>
<evidence type="ECO:0000313" key="2">
    <source>
        <dbReference type="EMBL" id="MCU9593972.1"/>
    </source>
</evidence>
<gene>
    <name evidence="2" type="ORF">OEV82_05835</name>
</gene>
<evidence type="ECO:0000256" key="1">
    <source>
        <dbReference type="SAM" id="Phobius"/>
    </source>
</evidence>
<keyword evidence="1" id="KW-0812">Transmembrane</keyword>
<reference evidence="2 3" key="1">
    <citation type="submission" date="2022-10" db="EMBL/GenBank/DDBJ databases">
        <title>Description of Fervidibacillus gen. nov. in the family Fervidibacillaceae fam. nov. with two species, Fervidibacillus albus sp. nov., and Fervidibacillus halotolerans sp. nov., isolated from tidal flat sediments.</title>
        <authorList>
            <person name="Kwon K.K."/>
            <person name="Yang S.-H."/>
        </authorList>
    </citation>
    <scope>NUCLEOTIDE SEQUENCE [LARGE SCALE GENOMIC DNA]</scope>
    <source>
        <strain evidence="2 3">DSM 23332</strain>
    </source>
</reference>
<protein>
    <submittedName>
        <fullName evidence="2">Uncharacterized protein</fullName>
    </submittedName>
</protein>
<name>A0ABT2WIW8_9BACI</name>
<comment type="caution">
    <text evidence="2">The sequence shown here is derived from an EMBL/GenBank/DDBJ whole genome shotgun (WGS) entry which is preliminary data.</text>
</comment>
<keyword evidence="1" id="KW-0472">Membrane</keyword>
<keyword evidence="1" id="KW-1133">Transmembrane helix</keyword>
<keyword evidence="3" id="KW-1185">Reference proteome</keyword>
<dbReference type="EMBL" id="JAOUSE010000011">
    <property type="protein sequence ID" value="MCU9593972.1"/>
    <property type="molecule type" value="Genomic_DNA"/>
</dbReference>
<evidence type="ECO:0000313" key="3">
    <source>
        <dbReference type="Proteomes" id="UP001208656"/>
    </source>
</evidence>
<feature type="transmembrane region" description="Helical" evidence="1">
    <location>
        <begin position="12"/>
        <end position="37"/>
    </location>
</feature>
<organism evidence="2 3">
    <name type="scientific">Pallidibacillus thermolactis</name>
    <dbReference type="NCBI Taxonomy" id="251051"/>
    <lineage>
        <taxon>Bacteria</taxon>
        <taxon>Bacillati</taxon>
        <taxon>Bacillota</taxon>
        <taxon>Bacilli</taxon>
        <taxon>Bacillales</taxon>
        <taxon>Bacillaceae</taxon>
        <taxon>Pallidibacillus</taxon>
    </lineage>
</organism>
<accession>A0ABT2WIW8</accession>